<proteinExistence type="predicted"/>
<accession>A0AAJ0NIA7</accession>
<feature type="domain" description="GP-PDE" evidence="1">
    <location>
        <begin position="1"/>
        <end position="243"/>
    </location>
</feature>
<dbReference type="Pfam" id="PF03009">
    <property type="entry name" value="GDPD"/>
    <property type="match status" value="1"/>
</dbReference>
<dbReference type="AlphaFoldDB" id="A0AAJ0NIA7"/>
<gene>
    <name evidence="2" type="ORF">VV61_02775</name>
</gene>
<evidence type="ECO:0000313" key="2">
    <source>
        <dbReference type="EMBL" id="KKB26429.1"/>
    </source>
</evidence>
<protein>
    <submittedName>
        <fullName evidence="2">Glycerophosphodiester phosphodiesterase</fullName>
    </submittedName>
</protein>
<dbReference type="PANTHER" id="PTHR46211">
    <property type="entry name" value="GLYCEROPHOSPHORYL DIESTER PHOSPHODIESTERASE"/>
    <property type="match status" value="1"/>
</dbReference>
<sequence length="244" mass="28047">MYGHRGVPSLASENTIASYETAAKIPGLKWIEIDVAITEDEQLIIIHDDYLDRTTSISGEISDTSYEIIKNASAGYWFDKKFSEEKVLTFSEFIDIANELKLNVNIELKGTTGKNGPKLFKSYVHQLTKLMDRFDSNIEILFSSFNIPLLKTIQEVMPEYPRAVLYEKCAFYEDWRTVLDFCDTKILHLEEIGLTENLVEIIKSEGYTLNVYTVNEKDRANQLFRWGVDGIFTDVAQHLVHLQN</sequence>
<dbReference type="EMBL" id="LAIU01000001">
    <property type="protein sequence ID" value="KKB26429.1"/>
    <property type="molecule type" value="Genomic_DNA"/>
</dbReference>
<dbReference type="GO" id="GO:0006629">
    <property type="term" value="P:lipid metabolic process"/>
    <property type="evidence" value="ECO:0007669"/>
    <property type="project" value="InterPro"/>
</dbReference>
<dbReference type="RefSeq" id="WP_046099419.1">
    <property type="nucleotide sequence ID" value="NZ_CP015552.1"/>
</dbReference>
<dbReference type="Proteomes" id="UP000033530">
    <property type="component" value="Unassembled WGS sequence"/>
</dbReference>
<comment type="caution">
    <text evidence="2">The sequence shown here is derived from an EMBL/GenBank/DDBJ whole genome shotgun (WGS) entry which is preliminary data.</text>
</comment>
<dbReference type="PROSITE" id="PS51704">
    <property type="entry name" value="GP_PDE"/>
    <property type="match status" value="1"/>
</dbReference>
<name>A0AAJ0NIA7_STACA</name>
<organism evidence="2 3">
    <name type="scientific">Staphylococcus carnosus</name>
    <dbReference type="NCBI Taxonomy" id="1281"/>
    <lineage>
        <taxon>Bacteria</taxon>
        <taxon>Bacillati</taxon>
        <taxon>Bacillota</taxon>
        <taxon>Bacilli</taxon>
        <taxon>Bacillales</taxon>
        <taxon>Staphylococcaceae</taxon>
        <taxon>Staphylococcus</taxon>
    </lineage>
</organism>
<dbReference type="InterPro" id="IPR030395">
    <property type="entry name" value="GP_PDE_dom"/>
</dbReference>
<dbReference type="GO" id="GO:0008081">
    <property type="term" value="F:phosphoric diester hydrolase activity"/>
    <property type="evidence" value="ECO:0007669"/>
    <property type="project" value="InterPro"/>
</dbReference>
<evidence type="ECO:0000313" key="3">
    <source>
        <dbReference type="Proteomes" id="UP000033530"/>
    </source>
</evidence>
<reference evidence="2 3" key="1">
    <citation type="submission" date="2015-03" db="EMBL/GenBank/DDBJ databases">
        <title>Draft Genome Sequence of S. carnosus subsp. utilis LTH 7013, Isolated from South Tirolean Ham.</title>
        <authorList>
            <person name="Mueller A."/>
            <person name="Huptas C."/>
            <person name="Wenning M."/>
            <person name="Weiss A."/>
            <person name="Schmidt H."/>
        </authorList>
    </citation>
    <scope>NUCLEOTIDE SEQUENCE [LARGE SCALE GENOMIC DNA]</scope>
    <source>
        <strain evidence="2 3">LTH7013</strain>
    </source>
</reference>
<dbReference type="SUPFAM" id="SSF51695">
    <property type="entry name" value="PLC-like phosphodiesterases"/>
    <property type="match status" value="1"/>
</dbReference>
<dbReference type="PANTHER" id="PTHR46211:SF1">
    <property type="entry name" value="GLYCEROPHOSPHODIESTER PHOSPHODIESTERASE, CYTOPLASMIC"/>
    <property type="match status" value="1"/>
</dbReference>
<dbReference type="Gene3D" id="3.20.20.190">
    <property type="entry name" value="Phosphatidylinositol (PI) phosphodiesterase"/>
    <property type="match status" value="1"/>
</dbReference>
<dbReference type="InterPro" id="IPR017946">
    <property type="entry name" value="PLC-like_Pdiesterase_TIM-brl"/>
</dbReference>
<evidence type="ECO:0000259" key="1">
    <source>
        <dbReference type="PROSITE" id="PS51704"/>
    </source>
</evidence>